<dbReference type="Gene3D" id="3.40.47.10">
    <property type="match status" value="1"/>
</dbReference>
<dbReference type="NCBIfam" id="NF006829">
    <property type="entry name" value="PRK09352.1"/>
    <property type="match status" value="1"/>
</dbReference>
<keyword evidence="3" id="KW-0472">Membrane</keyword>
<evidence type="ECO:0000259" key="5">
    <source>
        <dbReference type="Pfam" id="PF08545"/>
    </source>
</evidence>
<dbReference type="PANTHER" id="PTHR34069:SF2">
    <property type="entry name" value="BETA-KETOACYL-[ACYL-CARRIER-PROTEIN] SYNTHASE III"/>
    <property type="match status" value="1"/>
</dbReference>
<keyword evidence="3" id="KW-1133">Transmembrane helix</keyword>
<protein>
    <submittedName>
        <fullName evidence="6">3-oxoacyl-[acyl-carrier-protein] synthase 3</fullName>
    </submittedName>
</protein>
<dbReference type="AlphaFoldDB" id="A0A9W6SKZ2"/>
<reference evidence="6" key="1">
    <citation type="submission" date="2023-03" db="EMBL/GenBank/DDBJ databases">
        <title>Actinorhabdospora filicis NBRC 111898.</title>
        <authorList>
            <person name="Ichikawa N."/>
            <person name="Sato H."/>
            <person name="Tonouchi N."/>
        </authorList>
    </citation>
    <scope>NUCLEOTIDE SEQUENCE</scope>
    <source>
        <strain evidence="6">NBRC 111898</strain>
    </source>
</reference>
<keyword evidence="2" id="KW-0012">Acyltransferase</keyword>
<feature type="domain" description="Beta-ketoacyl-[acyl-carrier-protein] synthase III C-terminal" evidence="4">
    <location>
        <begin position="238"/>
        <end position="327"/>
    </location>
</feature>
<dbReference type="Proteomes" id="UP001165079">
    <property type="component" value="Unassembled WGS sequence"/>
</dbReference>
<gene>
    <name evidence="6" type="primary">fabH</name>
    <name evidence="6" type="ORF">Afil01_26420</name>
</gene>
<keyword evidence="3" id="KW-0812">Transmembrane</keyword>
<evidence type="ECO:0000313" key="6">
    <source>
        <dbReference type="EMBL" id="GLZ77835.1"/>
    </source>
</evidence>
<dbReference type="Pfam" id="PF08541">
    <property type="entry name" value="ACP_syn_III_C"/>
    <property type="match status" value="1"/>
</dbReference>
<proteinExistence type="predicted"/>
<keyword evidence="1" id="KW-0808">Transferase</keyword>
<sequence>MSGLGITGTGAHLPERVVTNAEVAAGLDIEPAWIERYTGVRERRRAAAHEAASDLAAEAARRALADAGRDIGEVGLIVVGTSTPDELGPSTACRVQALLGAGDIAVMDVGAACAGYLYGLRVARDHLAAEPGTGCALVIGVEVYSRFLDPGDRATAVLFGDGAGASVVEAVPEGRGIASIRLGADGRLAPHVLIPAGGSRRPASGETLAAGEHRIAMNGRAVREVMDHRFPELAATALARHGIGLGDLDLVVPHQPNPRALERFGEGLGLDPARLVVIGATAGNIGAASIPAALTAARDDGRLKDGSRVLMLAIGAGMTWASALLTWTTGGAR</sequence>
<evidence type="ECO:0000256" key="1">
    <source>
        <dbReference type="ARBA" id="ARBA00022679"/>
    </source>
</evidence>
<dbReference type="GO" id="GO:0044550">
    <property type="term" value="P:secondary metabolite biosynthetic process"/>
    <property type="evidence" value="ECO:0007669"/>
    <property type="project" value="TreeGrafter"/>
</dbReference>
<dbReference type="PANTHER" id="PTHR34069">
    <property type="entry name" value="3-OXOACYL-[ACYL-CARRIER-PROTEIN] SYNTHASE 3"/>
    <property type="match status" value="1"/>
</dbReference>
<dbReference type="Pfam" id="PF08545">
    <property type="entry name" value="ACP_syn_III"/>
    <property type="match status" value="1"/>
</dbReference>
<evidence type="ECO:0000256" key="3">
    <source>
        <dbReference type="SAM" id="Phobius"/>
    </source>
</evidence>
<feature type="domain" description="Beta-ketoacyl-[acyl-carrier-protein] synthase III N-terminal" evidence="5">
    <location>
        <begin position="107"/>
        <end position="186"/>
    </location>
</feature>
<comment type="caution">
    <text evidence="6">The sequence shown here is derived from an EMBL/GenBank/DDBJ whole genome shotgun (WGS) entry which is preliminary data.</text>
</comment>
<evidence type="ECO:0000259" key="4">
    <source>
        <dbReference type="Pfam" id="PF08541"/>
    </source>
</evidence>
<accession>A0A9W6SKZ2</accession>
<keyword evidence="7" id="KW-1185">Reference proteome</keyword>
<dbReference type="GO" id="GO:0004315">
    <property type="term" value="F:3-oxoacyl-[acyl-carrier-protein] synthase activity"/>
    <property type="evidence" value="ECO:0007669"/>
    <property type="project" value="InterPro"/>
</dbReference>
<dbReference type="EMBL" id="BSTX01000002">
    <property type="protein sequence ID" value="GLZ77835.1"/>
    <property type="molecule type" value="Genomic_DNA"/>
</dbReference>
<dbReference type="GO" id="GO:0006633">
    <property type="term" value="P:fatty acid biosynthetic process"/>
    <property type="evidence" value="ECO:0007669"/>
    <property type="project" value="InterPro"/>
</dbReference>
<name>A0A9W6SKZ2_9ACTN</name>
<organism evidence="6 7">
    <name type="scientific">Actinorhabdospora filicis</name>
    <dbReference type="NCBI Taxonomy" id="1785913"/>
    <lineage>
        <taxon>Bacteria</taxon>
        <taxon>Bacillati</taxon>
        <taxon>Actinomycetota</taxon>
        <taxon>Actinomycetes</taxon>
        <taxon>Micromonosporales</taxon>
        <taxon>Micromonosporaceae</taxon>
        <taxon>Actinorhabdospora</taxon>
    </lineage>
</organism>
<dbReference type="RefSeq" id="WP_285663016.1">
    <property type="nucleotide sequence ID" value="NZ_BSTX01000002.1"/>
</dbReference>
<dbReference type="SUPFAM" id="SSF53901">
    <property type="entry name" value="Thiolase-like"/>
    <property type="match status" value="1"/>
</dbReference>
<dbReference type="InterPro" id="IPR013747">
    <property type="entry name" value="ACP_syn_III_C"/>
</dbReference>
<feature type="transmembrane region" description="Helical" evidence="3">
    <location>
        <begin position="309"/>
        <end position="327"/>
    </location>
</feature>
<feature type="transmembrane region" description="Helical" evidence="3">
    <location>
        <begin position="275"/>
        <end position="297"/>
    </location>
</feature>
<dbReference type="CDD" id="cd00830">
    <property type="entry name" value="KAS_III"/>
    <property type="match status" value="1"/>
</dbReference>
<dbReference type="InterPro" id="IPR016039">
    <property type="entry name" value="Thiolase-like"/>
</dbReference>
<evidence type="ECO:0000313" key="7">
    <source>
        <dbReference type="Proteomes" id="UP001165079"/>
    </source>
</evidence>
<evidence type="ECO:0000256" key="2">
    <source>
        <dbReference type="ARBA" id="ARBA00023315"/>
    </source>
</evidence>
<dbReference type="InterPro" id="IPR013751">
    <property type="entry name" value="ACP_syn_III_N"/>
</dbReference>